<dbReference type="PANTHER" id="PTHR43796">
    <property type="entry name" value="CARBOXYNORSPERMIDINE SYNTHASE"/>
    <property type="match status" value="1"/>
</dbReference>
<reference evidence="2 3" key="1">
    <citation type="submission" date="2013-10" db="EMBL/GenBank/DDBJ databases">
        <authorList>
            <consortium name="International Citrus Genome Consortium"/>
            <person name="Jenkins J."/>
            <person name="Schmutz J."/>
            <person name="Prochnik S."/>
            <person name="Rokhsar D."/>
            <person name="Gmitter F."/>
            <person name="Ollitrault P."/>
            <person name="Machado M."/>
            <person name="Talon M."/>
            <person name="Wincker P."/>
            <person name="Jaillon O."/>
            <person name="Morgante M."/>
        </authorList>
    </citation>
    <scope>NUCLEOTIDE SEQUENCE</scope>
    <source>
        <strain evidence="3">cv. Clemenules</strain>
    </source>
</reference>
<dbReference type="OMA" id="VSNGDFM"/>
<dbReference type="InterPro" id="IPR036291">
    <property type="entry name" value="NAD(P)-bd_dom_sf"/>
</dbReference>
<evidence type="ECO:0000259" key="1">
    <source>
        <dbReference type="Pfam" id="PF03435"/>
    </source>
</evidence>
<proteinExistence type="predicted"/>
<dbReference type="SUPFAM" id="SSF51735">
    <property type="entry name" value="NAD(P)-binding Rossmann-fold domains"/>
    <property type="match status" value="1"/>
</dbReference>
<dbReference type="Gramene" id="ESR59430">
    <property type="protein sequence ID" value="ESR59430"/>
    <property type="gene ID" value="CICLE_v10017011mg"/>
</dbReference>
<evidence type="ECO:0000313" key="2">
    <source>
        <dbReference type="EMBL" id="ESR59430.1"/>
    </source>
</evidence>
<dbReference type="AlphaFoldDB" id="V4U5R3"/>
<dbReference type="Gene3D" id="3.40.50.720">
    <property type="entry name" value="NAD(P)-binding Rossmann-like Domain"/>
    <property type="match status" value="1"/>
</dbReference>
<keyword evidence="3" id="KW-1185">Reference proteome</keyword>
<dbReference type="KEGG" id="cic:CICLE_v10017011mg"/>
<dbReference type="eggNOG" id="ENOG502QQSS">
    <property type="taxonomic scope" value="Eukaryota"/>
</dbReference>
<dbReference type="InterPro" id="IPR005097">
    <property type="entry name" value="Sacchrp_dh_NADP-bd"/>
</dbReference>
<evidence type="ECO:0000313" key="3">
    <source>
        <dbReference type="Proteomes" id="UP000030687"/>
    </source>
</evidence>
<feature type="domain" description="Saccharopine dehydrogenase NADP binding" evidence="1">
    <location>
        <begin position="8"/>
        <end position="110"/>
    </location>
</feature>
<organism evidence="2 3">
    <name type="scientific">Citrus clementina</name>
    <name type="common">Clementine</name>
    <name type="synonym">Citrus deliciosa x Citrus sinensis</name>
    <dbReference type="NCBI Taxonomy" id="85681"/>
    <lineage>
        <taxon>Eukaryota</taxon>
        <taxon>Viridiplantae</taxon>
        <taxon>Streptophyta</taxon>
        <taxon>Embryophyta</taxon>
        <taxon>Tracheophyta</taxon>
        <taxon>Spermatophyta</taxon>
        <taxon>Magnoliopsida</taxon>
        <taxon>eudicotyledons</taxon>
        <taxon>Gunneridae</taxon>
        <taxon>Pentapetalae</taxon>
        <taxon>rosids</taxon>
        <taxon>malvids</taxon>
        <taxon>Sapindales</taxon>
        <taxon>Rutaceae</taxon>
        <taxon>Aurantioideae</taxon>
        <taxon>Citrus</taxon>
    </lineage>
</organism>
<dbReference type="InParanoid" id="V4U5R3"/>
<dbReference type="Proteomes" id="UP000030687">
    <property type="component" value="Unassembled WGS sequence"/>
</dbReference>
<protein>
    <recommendedName>
        <fullName evidence="1">Saccharopine dehydrogenase NADP binding domain-containing protein</fullName>
    </recommendedName>
</protein>
<dbReference type="EMBL" id="KI536312">
    <property type="protein sequence ID" value="ESR59430.1"/>
    <property type="molecule type" value="Genomic_DNA"/>
</dbReference>
<name>V4U5R3_CITCL</name>
<gene>
    <name evidence="2" type="ORF">CICLE_v10017011mg</name>
</gene>
<accession>V4U5R3</accession>
<dbReference type="PANTHER" id="PTHR43796:SF2">
    <property type="entry name" value="CARBOXYNORSPERMIDINE SYNTHASE"/>
    <property type="match status" value="1"/>
</dbReference>
<sequence length="162" mass="17520">MKNQNTRVLVLGVTGRVVGSTAVSLYKLCPNLQIVVGSRNREKSATVVSTLRKNSAFAEVNLKCCNFASADVDLVVHAAEPFQQAPKCTVLEFAMETKTAYINVCDDTSNSQPAKSFKVKAITTNIPAITSEGIYPGVSNGDFMNILVLQSALLVQKIKYMT</sequence>
<dbReference type="STRING" id="85681.V4U5R3"/>
<dbReference type="Pfam" id="PF03435">
    <property type="entry name" value="Sacchrp_dh_NADP"/>
    <property type="match status" value="1"/>
</dbReference>